<name>A0A0S2K918_9GAMM</name>
<dbReference type="PANTHER" id="PTHR30469:SF15">
    <property type="entry name" value="HLYD FAMILY OF SECRETION PROTEINS"/>
    <property type="match status" value="1"/>
</dbReference>
<dbReference type="KEGG" id="pspi:PS2015_132"/>
<evidence type="ECO:0000259" key="2">
    <source>
        <dbReference type="Pfam" id="PF25973"/>
    </source>
</evidence>
<dbReference type="GO" id="GO:0015562">
    <property type="term" value="F:efflux transmembrane transporter activity"/>
    <property type="evidence" value="ECO:0007669"/>
    <property type="project" value="TreeGrafter"/>
</dbReference>
<evidence type="ECO:0000313" key="3">
    <source>
        <dbReference type="EMBL" id="ALO44827.1"/>
    </source>
</evidence>
<dbReference type="PANTHER" id="PTHR30469">
    <property type="entry name" value="MULTIDRUG RESISTANCE PROTEIN MDTA"/>
    <property type="match status" value="1"/>
</dbReference>
<dbReference type="Gene3D" id="2.40.30.170">
    <property type="match status" value="1"/>
</dbReference>
<accession>A0A0S2K918</accession>
<dbReference type="InterPro" id="IPR058647">
    <property type="entry name" value="BSH_CzcB-like"/>
</dbReference>
<dbReference type="SUPFAM" id="SSF111369">
    <property type="entry name" value="HlyD-like secretion proteins"/>
    <property type="match status" value="1"/>
</dbReference>
<dbReference type="EMBL" id="CP013189">
    <property type="protein sequence ID" value="ALO44827.1"/>
    <property type="molecule type" value="Genomic_DNA"/>
</dbReference>
<dbReference type="STRING" id="1249552.PS2015_132"/>
<sequence>MSKQMMVRRRFFWGRGIDRFKYIGGKAAGVMILGMFFLLSALVVATGPEAAPMERVEREWPVSYGVIEPAALSPSLQVYGKLETAQLASLRASVTADVAEVRVREGDWVNKGDVIIGLDEREANLRLQAARAAVRRTEAALASVQSEWQLAKTLGEHHQAQADMASEKLKRFQSLHQQRMIADAQLDEVRHEANERAMVHARHQATLSDFPNQLIQSQAALEEAQARLAQAQLELTQTQVRSPFNGRIETLEVAVGDRVSAGAALVQVADYDSLQVRASVPTQIAQKLRADMLEGQPVVAKSDMHGRQLGFELRGLAGSVKSGQSGIDSYFHVNADPSLTLGSIINLTLSLPAEHNVVAVPLHALYDNSRVYRIADSRLQAVDIERVGEYTDQEGNYRILVRSPELSRGDQIMMSQLPTAVTGLLVNPVTGTELAGSEQTEATVALQ</sequence>
<dbReference type="Gene3D" id="1.10.287.470">
    <property type="entry name" value="Helix hairpin bin"/>
    <property type="match status" value="1"/>
</dbReference>
<keyword evidence="1" id="KW-0175">Coiled coil</keyword>
<feature type="coiled-coil region" evidence="1">
    <location>
        <begin position="214"/>
        <end position="241"/>
    </location>
</feature>
<feature type="domain" description="CzcB-like barrel-sandwich hybrid" evidence="2">
    <location>
        <begin position="88"/>
        <end position="270"/>
    </location>
</feature>
<dbReference type="AlphaFoldDB" id="A0A0S2K918"/>
<dbReference type="Gene3D" id="2.40.50.100">
    <property type="match status" value="1"/>
</dbReference>
<dbReference type="Pfam" id="PF25973">
    <property type="entry name" value="BSH_CzcB"/>
    <property type="match status" value="1"/>
</dbReference>
<organism evidence="3 4">
    <name type="scientific">Pseudohongiella spirulinae</name>
    <dbReference type="NCBI Taxonomy" id="1249552"/>
    <lineage>
        <taxon>Bacteria</taxon>
        <taxon>Pseudomonadati</taxon>
        <taxon>Pseudomonadota</taxon>
        <taxon>Gammaproteobacteria</taxon>
        <taxon>Pseudomonadales</taxon>
        <taxon>Pseudohongiellaceae</taxon>
        <taxon>Pseudohongiella</taxon>
    </lineage>
</organism>
<evidence type="ECO:0000256" key="1">
    <source>
        <dbReference type="SAM" id="Coils"/>
    </source>
</evidence>
<dbReference type="GO" id="GO:1990281">
    <property type="term" value="C:efflux pump complex"/>
    <property type="evidence" value="ECO:0007669"/>
    <property type="project" value="TreeGrafter"/>
</dbReference>
<proteinExistence type="predicted"/>
<dbReference type="OrthoDB" id="8524475at2"/>
<reference evidence="3 4" key="1">
    <citation type="submission" date="2015-11" db="EMBL/GenBank/DDBJ databases">
        <authorList>
            <person name="Zhang Y."/>
            <person name="Guo Z."/>
        </authorList>
    </citation>
    <scope>NUCLEOTIDE SEQUENCE [LARGE SCALE GENOMIC DNA]</scope>
    <source>
        <strain evidence="3 4">KCTC 32221</strain>
    </source>
</reference>
<gene>
    <name evidence="3" type="ORF">PS2015_132</name>
</gene>
<dbReference type="Proteomes" id="UP000065641">
    <property type="component" value="Chromosome"/>
</dbReference>
<dbReference type="RefSeq" id="WP_058020355.1">
    <property type="nucleotide sequence ID" value="NZ_CP013189.1"/>
</dbReference>
<evidence type="ECO:0000313" key="4">
    <source>
        <dbReference type="Proteomes" id="UP000065641"/>
    </source>
</evidence>
<protein>
    <recommendedName>
        <fullName evidence="2">CzcB-like barrel-sandwich hybrid domain-containing protein</fullName>
    </recommendedName>
</protein>
<keyword evidence="4" id="KW-1185">Reference proteome</keyword>